<feature type="domain" description="G" evidence="1">
    <location>
        <begin position="158"/>
        <end position="255"/>
    </location>
</feature>
<dbReference type="EMBL" id="KN835137">
    <property type="protein sequence ID" value="KIK48607.1"/>
    <property type="molecule type" value="Genomic_DNA"/>
</dbReference>
<dbReference type="Gene3D" id="3.40.50.300">
    <property type="entry name" value="P-loop containing nucleotide triphosphate hydrolases"/>
    <property type="match status" value="1"/>
</dbReference>
<sequence length="354" mass="39390">MFNFNTGGHVIALEAFAGTNVPIPSDRTPIGYHVHVSTSSGRWNTTIKAAGTAEDCSISWNEFFNIHGTPLTVFQWLIPKVFRTSEPIHLEIRALYESGLEPSSKSSFLSLSYVVVPDIGSKVTLPAINDQSTSLSLNINTTPHASSSSPETRPRKRNVVIFGETGSGKSSFVNRIAQHLLAKTSNDAHGCTSAPERYPVEISDKKYVLIDTPGLNEGSAGTVPDAEAKELLKSLLRELMSSRSDDIGLLVYCVRRAVKPHIFAKAYNKFYSGICHDRVPIILVVEGWKNERDMERWWNANGKECRNHRMHFENDPCRTAREEIDFQPIPEDVTVSDAESNDFLRNLIATHYSA</sequence>
<keyword evidence="3" id="KW-1185">Reference proteome</keyword>
<dbReference type="AlphaFoldDB" id="A0A0D0BSG6"/>
<gene>
    <name evidence="2" type="ORF">CY34DRAFT_8176</name>
</gene>
<reference evidence="2 3" key="1">
    <citation type="submission" date="2014-04" db="EMBL/GenBank/DDBJ databases">
        <authorList>
            <consortium name="DOE Joint Genome Institute"/>
            <person name="Kuo A."/>
            <person name="Ruytinx J."/>
            <person name="Rineau F."/>
            <person name="Colpaert J."/>
            <person name="Kohler A."/>
            <person name="Nagy L.G."/>
            <person name="Floudas D."/>
            <person name="Copeland A."/>
            <person name="Barry K.W."/>
            <person name="Cichocki N."/>
            <person name="Veneault-Fourrey C."/>
            <person name="LaButti K."/>
            <person name="Lindquist E.A."/>
            <person name="Lipzen A."/>
            <person name="Lundell T."/>
            <person name="Morin E."/>
            <person name="Murat C."/>
            <person name="Sun H."/>
            <person name="Tunlid A."/>
            <person name="Henrissat B."/>
            <person name="Grigoriev I.V."/>
            <person name="Hibbett D.S."/>
            <person name="Martin F."/>
            <person name="Nordberg H.P."/>
            <person name="Cantor M.N."/>
            <person name="Hua S.X."/>
        </authorList>
    </citation>
    <scope>NUCLEOTIDE SEQUENCE [LARGE SCALE GENOMIC DNA]</scope>
    <source>
        <strain evidence="2 3">UH-Slu-Lm8-n1</strain>
    </source>
</reference>
<proteinExistence type="predicted"/>
<name>A0A0D0BSG6_9AGAM</name>
<dbReference type="InterPro" id="IPR025662">
    <property type="entry name" value="Sigma_54_int_dom_ATP-bd_1"/>
</dbReference>
<dbReference type="InterPro" id="IPR006073">
    <property type="entry name" value="GTP-bd"/>
</dbReference>
<dbReference type="OrthoDB" id="3255035at2759"/>
<reference evidence="3" key="2">
    <citation type="submission" date="2015-01" db="EMBL/GenBank/DDBJ databases">
        <title>Evolutionary Origins and Diversification of the Mycorrhizal Mutualists.</title>
        <authorList>
            <consortium name="DOE Joint Genome Institute"/>
            <consortium name="Mycorrhizal Genomics Consortium"/>
            <person name="Kohler A."/>
            <person name="Kuo A."/>
            <person name="Nagy L.G."/>
            <person name="Floudas D."/>
            <person name="Copeland A."/>
            <person name="Barry K.W."/>
            <person name="Cichocki N."/>
            <person name="Veneault-Fourrey C."/>
            <person name="LaButti K."/>
            <person name="Lindquist E.A."/>
            <person name="Lipzen A."/>
            <person name="Lundell T."/>
            <person name="Morin E."/>
            <person name="Murat C."/>
            <person name="Riley R."/>
            <person name="Ohm R."/>
            <person name="Sun H."/>
            <person name="Tunlid A."/>
            <person name="Henrissat B."/>
            <person name="Grigoriev I.V."/>
            <person name="Hibbett D.S."/>
            <person name="Martin F."/>
        </authorList>
    </citation>
    <scope>NUCLEOTIDE SEQUENCE [LARGE SCALE GENOMIC DNA]</scope>
    <source>
        <strain evidence="3">UH-Slu-Lm8-n1</strain>
    </source>
</reference>
<protein>
    <recommendedName>
        <fullName evidence="1">G domain-containing protein</fullName>
    </recommendedName>
</protein>
<dbReference type="HOGENOM" id="CLU_783410_0_0_1"/>
<dbReference type="SUPFAM" id="SSF52540">
    <property type="entry name" value="P-loop containing nucleoside triphosphate hydrolases"/>
    <property type="match status" value="1"/>
</dbReference>
<dbReference type="PROSITE" id="PS00675">
    <property type="entry name" value="SIGMA54_INTERACT_1"/>
    <property type="match status" value="1"/>
</dbReference>
<accession>A0A0D0BSG6</accession>
<dbReference type="Pfam" id="PF01926">
    <property type="entry name" value="MMR_HSR1"/>
    <property type="match status" value="1"/>
</dbReference>
<dbReference type="Proteomes" id="UP000054485">
    <property type="component" value="Unassembled WGS sequence"/>
</dbReference>
<evidence type="ECO:0000313" key="2">
    <source>
        <dbReference type="EMBL" id="KIK48607.1"/>
    </source>
</evidence>
<dbReference type="InParanoid" id="A0A0D0BSG6"/>
<dbReference type="GO" id="GO:0005525">
    <property type="term" value="F:GTP binding"/>
    <property type="evidence" value="ECO:0007669"/>
    <property type="project" value="InterPro"/>
</dbReference>
<organism evidence="2 3">
    <name type="scientific">Suillus luteus UH-Slu-Lm8-n1</name>
    <dbReference type="NCBI Taxonomy" id="930992"/>
    <lineage>
        <taxon>Eukaryota</taxon>
        <taxon>Fungi</taxon>
        <taxon>Dikarya</taxon>
        <taxon>Basidiomycota</taxon>
        <taxon>Agaricomycotina</taxon>
        <taxon>Agaricomycetes</taxon>
        <taxon>Agaricomycetidae</taxon>
        <taxon>Boletales</taxon>
        <taxon>Suillineae</taxon>
        <taxon>Suillaceae</taxon>
        <taxon>Suillus</taxon>
    </lineage>
</organism>
<evidence type="ECO:0000259" key="1">
    <source>
        <dbReference type="Pfam" id="PF01926"/>
    </source>
</evidence>
<dbReference type="InterPro" id="IPR027417">
    <property type="entry name" value="P-loop_NTPase"/>
</dbReference>
<evidence type="ECO:0000313" key="3">
    <source>
        <dbReference type="Proteomes" id="UP000054485"/>
    </source>
</evidence>